<reference evidence="3 4" key="1">
    <citation type="submission" date="2018-12" db="EMBL/GenBank/DDBJ databases">
        <title>A novel vanA-carrying plasmid in a clinical isolate of Enterococcus avium.</title>
        <authorList>
            <person name="Bernasconi O.J."/>
            <person name="Luzzaro F."/>
            <person name="Endimiani A."/>
        </authorList>
    </citation>
    <scope>NUCLEOTIDE SEQUENCE [LARGE SCALE GENOMIC DNA]</scope>
    <source>
        <strain evidence="3 4">LC0559/18</strain>
    </source>
</reference>
<evidence type="ECO:0008006" key="5">
    <source>
        <dbReference type="Google" id="ProtNLM"/>
    </source>
</evidence>
<evidence type="ECO:0000313" key="4">
    <source>
        <dbReference type="Proteomes" id="UP000288388"/>
    </source>
</evidence>
<accession>A0A437UMC6</accession>
<feature type="compositionally biased region" description="Basic and acidic residues" evidence="1">
    <location>
        <begin position="76"/>
        <end position="88"/>
    </location>
</feature>
<feature type="region of interest" description="Disordered" evidence="1">
    <location>
        <begin position="29"/>
        <end position="90"/>
    </location>
</feature>
<feature type="chain" id="PRO_5039128593" description="NlpC/P60 domain-containing protein" evidence="2">
    <location>
        <begin position="28"/>
        <end position="899"/>
    </location>
</feature>
<gene>
    <name evidence="3" type="ORF">EK398_07850</name>
</gene>
<dbReference type="AlphaFoldDB" id="A0A437UMC6"/>
<name>A0A437UMC6_ENTAV</name>
<dbReference type="Proteomes" id="UP000288388">
    <property type="component" value="Unassembled WGS sequence"/>
</dbReference>
<organism evidence="3 4">
    <name type="scientific">Enterococcus avium</name>
    <name type="common">Streptococcus avium</name>
    <dbReference type="NCBI Taxonomy" id="33945"/>
    <lineage>
        <taxon>Bacteria</taxon>
        <taxon>Bacillati</taxon>
        <taxon>Bacillota</taxon>
        <taxon>Bacilli</taxon>
        <taxon>Lactobacillales</taxon>
        <taxon>Enterococcaceae</taxon>
        <taxon>Enterococcus</taxon>
    </lineage>
</organism>
<proteinExistence type="predicted"/>
<dbReference type="RefSeq" id="WP_127978746.1">
    <property type="nucleotide sequence ID" value="NZ_JBBJUN010000001.1"/>
</dbReference>
<protein>
    <recommendedName>
        <fullName evidence="5">NlpC/P60 domain-containing protein</fullName>
    </recommendedName>
</protein>
<dbReference type="EMBL" id="RYZS01000001">
    <property type="protein sequence ID" value="RVU94765.1"/>
    <property type="molecule type" value="Genomic_DNA"/>
</dbReference>
<dbReference type="Gene3D" id="3.90.1720.10">
    <property type="entry name" value="endopeptidase domain like (from Nostoc punctiforme)"/>
    <property type="match status" value="1"/>
</dbReference>
<feature type="compositionally biased region" description="Low complexity" evidence="1">
    <location>
        <begin position="53"/>
        <end position="69"/>
    </location>
</feature>
<feature type="signal peptide" evidence="2">
    <location>
        <begin position="1"/>
        <end position="27"/>
    </location>
</feature>
<sequence>MKKRKVLWLWCLTVILCFPLVGFKASSEETSSKGTVQTETGSILNSSDIAEQTTESTEYSSETVASSSDSVDETSMSEKEQVTKKDEPSVQTEPISEKFFISISDVNYVLLKNLDGEIIDDGGKNYQKTLAAQEVTSDDDTKYYILSNPKGEVGYIDPNSTERVTGEEGKLFSESDDAYASIQSTDAKLFTIDFEQNGTTEELKDQTFKIAGYYNHYDEKVYYLLKNSSDQSIGIVEASAVEKTNNPAGIKHAVNDYYSIVKEDQKIWKDLDFADELGTTATINEKTFNIKEWYYHFNGKKYFALYDDSQAFKGFVEAITIERANNAGGIWRTVNQYITVTKNHGTIWNDFEFKSGKTTKSMYQRTYRATGYYNHFNGTKYLSVYDNKGNWQGYLNERDASVSSTPGGGWNSTNQYVTITKISGTIWNDFEFKSGKTTKSMYQRTYRATGYYNHFNGTKYLSVYDNKGNWQGYLNERDASVSSTPGGRWNSTNQYVTITKISGTIWNDFEFKSGKTTKSMYQRTYRATGYYNHFNGTKYLSVYDNKGNWQGYLNERDASVSSTPGGRWNSTNQYVTITKISGTIWNDFEFKSGKTTKSMYQRTYRATGYYNHFNGTKYLSVYDNKGNWQGYLNQRDGSNSNGAQGTGFSMNKSVLVIKSGYSIWNNFSWKEKTRTNSLINKTYQVKWYYKHMNGSTYYSLYDSNGKWFGYVNSGAVRERRGAAQYMGTTRQRVLNELTVHQNDRFYLSTPYRGLSSSNPEPFLSPYGAPNGHGPGMNCTGFVACVMRRSGGNLNRISGITQGWGSYANAYNWRDALMRNTEYYTFNSVDTLLKSGKAQKGDIIYFDPVWTDINYDCHIGIFWGNRSNENRIWHQVLAGNMQSHIFSGTRFSKIYLFPQD</sequence>
<evidence type="ECO:0000256" key="2">
    <source>
        <dbReference type="SAM" id="SignalP"/>
    </source>
</evidence>
<evidence type="ECO:0000313" key="3">
    <source>
        <dbReference type="EMBL" id="RVU94765.1"/>
    </source>
</evidence>
<keyword evidence="2" id="KW-0732">Signal</keyword>
<evidence type="ECO:0000256" key="1">
    <source>
        <dbReference type="SAM" id="MobiDB-lite"/>
    </source>
</evidence>
<feature type="compositionally biased region" description="Polar residues" evidence="1">
    <location>
        <begin position="32"/>
        <end position="52"/>
    </location>
</feature>
<comment type="caution">
    <text evidence="3">The sequence shown here is derived from an EMBL/GenBank/DDBJ whole genome shotgun (WGS) entry which is preliminary data.</text>
</comment>